<dbReference type="RefSeq" id="XP_075105109.1">
    <property type="nucleotide sequence ID" value="XM_075249008.1"/>
</dbReference>
<accession>A0AC58U6Z1</accession>
<reference evidence="2" key="1">
    <citation type="submission" date="2025-08" db="UniProtKB">
        <authorList>
            <consortium name="RefSeq"/>
        </authorList>
    </citation>
    <scope>IDENTIFICATION</scope>
    <source>
        <tissue evidence="2">Leaf</tissue>
    </source>
</reference>
<evidence type="ECO:0000313" key="2">
    <source>
        <dbReference type="RefSeq" id="XP_075105109.1"/>
    </source>
</evidence>
<gene>
    <name evidence="2" type="primary">LOC107771536</name>
</gene>
<evidence type="ECO:0000313" key="1">
    <source>
        <dbReference type="Proteomes" id="UP000790787"/>
    </source>
</evidence>
<sequence length="447" mass="51128">MLSSQKFYFNHLAEMPIMMTDAHVSNNDGTTDVISNPSSDKGKKRKGRGKTTWLSIQKKRKDSDNGKLKVIIPSDRTVAVGPGANDFVTELSVKVMHNARHDVKNWKEVPDIAKDRICAHMLDTFQLPDTQHNRDTILKTANNLYRYRRSRLNDHFKKYATKEDCLQNMPPDVNEAEWRFLVEYFDSDTFKRMSEQNKTNKGKQEMNHICGRKSFQAVSFEQRNTSTGKEPNLQKLWELTHMKNGHWINDASAELNDKVKEYVAEQIQEIEEDTDLDLVVNAAFVKFVGETSSYCRGQGSGVKSTSRKSMNGIQEKLQAQQKEVEEERRKRESVECQLKEVKIQLEEERKSREAMVRDQKLLKQSMMALASHLLSNENGVSAGILNIISNLSGSNESSCSRLMDDITVRKLRLTLVKVNSLVDIIHYHVCIIFQSSILSSPPPPFIS</sequence>
<name>A0AC58U6Z1_TOBAC</name>
<dbReference type="Proteomes" id="UP000790787">
    <property type="component" value="Unplaced"/>
</dbReference>
<organism evidence="1 2">
    <name type="scientific">Nicotiana tabacum</name>
    <name type="common">Common tobacco</name>
    <dbReference type="NCBI Taxonomy" id="4097"/>
    <lineage>
        <taxon>Eukaryota</taxon>
        <taxon>Viridiplantae</taxon>
        <taxon>Streptophyta</taxon>
        <taxon>Embryophyta</taxon>
        <taxon>Tracheophyta</taxon>
        <taxon>Spermatophyta</taxon>
        <taxon>Magnoliopsida</taxon>
        <taxon>eudicotyledons</taxon>
        <taxon>Gunneridae</taxon>
        <taxon>Pentapetalae</taxon>
        <taxon>asterids</taxon>
        <taxon>lamiids</taxon>
        <taxon>Solanales</taxon>
        <taxon>Solanaceae</taxon>
        <taxon>Nicotianoideae</taxon>
        <taxon>Nicotianeae</taxon>
        <taxon>Nicotiana</taxon>
    </lineage>
</organism>
<keyword evidence="1" id="KW-1185">Reference proteome</keyword>
<proteinExistence type="predicted"/>
<protein>
    <submittedName>
        <fullName evidence="2">Uncharacterized protein LOC107771536 isoform X1</fullName>
    </submittedName>
</protein>